<dbReference type="GO" id="GO:0005654">
    <property type="term" value="C:nucleoplasm"/>
    <property type="evidence" value="ECO:0007669"/>
    <property type="project" value="TreeGrafter"/>
</dbReference>
<dbReference type="PANTHER" id="PTHR20957">
    <property type="entry name" value="RNA-BINDING PROTEIN 48"/>
    <property type="match status" value="1"/>
</dbReference>
<evidence type="ECO:0000259" key="2">
    <source>
        <dbReference type="SMART" id="SM00360"/>
    </source>
</evidence>
<keyword evidence="4" id="KW-1185">Reference proteome</keyword>
<protein>
    <recommendedName>
        <fullName evidence="2">RRM domain-containing protein</fullName>
    </recommendedName>
</protein>
<dbReference type="InterPro" id="IPR012677">
    <property type="entry name" value="Nucleotide-bd_a/b_plait_sf"/>
</dbReference>
<dbReference type="SUPFAM" id="SSF54928">
    <property type="entry name" value="RNA-binding domain, RBD"/>
    <property type="match status" value="1"/>
</dbReference>
<dbReference type="GO" id="GO:0003723">
    <property type="term" value="F:RNA binding"/>
    <property type="evidence" value="ECO:0007669"/>
    <property type="project" value="UniProtKB-KW"/>
</dbReference>
<evidence type="ECO:0000313" key="4">
    <source>
        <dbReference type="Proteomes" id="UP001168821"/>
    </source>
</evidence>
<feature type="domain" description="RRM" evidence="2">
    <location>
        <begin position="39"/>
        <end position="112"/>
    </location>
</feature>
<dbReference type="AlphaFoldDB" id="A0AA38IM23"/>
<dbReference type="Proteomes" id="UP001168821">
    <property type="component" value="Unassembled WGS sequence"/>
</dbReference>
<dbReference type="InterPro" id="IPR000504">
    <property type="entry name" value="RRM_dom"/>
</dbReference>
<name>A0AA38IM23_9CUCU</name>
<accession>A0AA38IM23</accession>
<dbReference type="PANTHER" id="PTHR20957:SF0">
    <property type="entry name" value="RNA-BINDING PROTEIN 48"/>
    <property type="match status" value="1"/>
</dbReference>
<reference evidence="3" key="1">
    <citation type="journal article" date="2023" name="G3 (Bethesda)">
        <title>Whole genome assemblies of Zophobas morio and Tenebrio molitor.</title>
        <authorList>
            <person name="Kaur S."/>
            <person name="Stinson S.A."/>
            <person name="diCenzo G.C."/>
        </authorList>
    </citation>
    <scope>NUCLEOTIDE SEQUENCE</scope>
    <source>
        <strain evidence="3">QUZm001</strain>
    </source>
</reference>
<dbReference type="EMBL" id="JALNTZ010000002">
    <property type="protein sequence ID" value="KAJ3660358.1"/>
    <property type="molecule type" value="Genomic_DNA"/>
</dbReference>
<evidence type="ECO:0000256" key="1">
    <source>
        <dbReference type="ARBA" id="ARBA00022884"/>
    </source>
</evidence>
<comment type="caution">
    <text evidence="3">The sequence shown here is derived from an EMBL/GenBank/DDBJ whole genome shotgun (WGS) entry which is preliminary data.</text>
</comment>
<dbReference type="InterPro" id="IPR035979">
    <property type="entry name" value="RBD_domain_sf"/>
</dbReference>
<gene>
    <name evidence="3" type="ORF">Zmor_004809</name>
</gene>
<dbReference type="Gene3D" id="3.30.70.330">
    <property type="match status" value="1"/>
</dbReference>
<keyword evidence="1" id="KW-0694">RNA-binding</keyword>
<sequence length="139" mass="16195">MKEVKHHRQQNLCETRPAYRQGRKLTAVKSYTVTAESQHLFIYGVPKIQLFSELKTLCSKYGKIVKIHLVADHKTEIFTECYHVVYESVEVAKRAKRQLDTRSFYGGLLHVCYTPEFETVEETRNKLLSRAQGILNYKG</sequence>
<evidence type="ECO:0000313" key="3">
    <source>
        <dbReference type="EMBL" id="KAJ3660358.1"/>
    </source>
</evidence>
<dbReference type="SMART" id="SM00360">
    <property type="entry name" value="RRM"/>
    <property type="match status" value="1"/>
</dbReference>
<dbReference type="Pfam" id="PF00076">
    <property type="entry name" value="RRM_1"/>
    <property type="match status" value="1"/>
</dbReference>
<proteinExistence type="predicted"/>
<dbReference type="InterPro" id="IPR039599">
    <property type="entry name" value="RBM48"/>
</dbReference>
<organism evidence="3 4">
    <name type="scientific">Zophobas morio</name>
    <dbReference type="NCBI Taxonomy" id="2755281"/>
    <lineage>
        <taxon>Eukaryota</taxon>
        <taxon>Metazoa</taxon>
        <taxon>Ecdysozoa</taxon>
        <taxon>Arthropoda</taxon>
        <taxon>Hexapoda</taxon>
        <taxon>Insecta</taxon>
        <taxon>Pterygota</taxon>
        <taxon>Neoptera</taxon>
        <taxon>Endopterygota</taxon>
        <taxon>Coleoptera</taxon>
        <taxon>Polyphaga</taxon>
        <taxon>Cucujiformia</taxon>
        <taxon>Tenebrionidae</taxon>
        <taxon>Zophobas</taxon>
    </lineage>
</organism>